<keyword evidence="2" id="KW-0732">Signal</keyword>
<organism evidence="3 4">
    <name type="scientific">Nocardioides oceani</name>
    <dbReference type="NCBI Taxonomy" id="3058369"/>
    <lineage>
        <taxon>Bacteria</taxon>
        <taxon>Bacillati</taxon>
        <taxon>Actinomycetota</taxon>
        <taxon>Actinomycetes</taxon>
        <taxon>Propionibacteriales</taxon>
        <taxon>Nocardioidaceae</taxon>
        <taxon>Nocardioides</taxon>
    </lineage>
</organism>
<accession>A0ABT8FF31</accession>
<keyword evidence="4" id="KW-1185">Reference proteome</keyword>
<dbReference type="RefSeq" id="WP_300952402.1">
    <property type="nucleotide sequence ID" value="NZ_JAUHJQ010000003.1"/>
</dbReference>
<dbReference type="EMBL" id="JAUHJQ010000003">
    <property type="protein sequence ID" value="MDN4173296.1"/>
    <property type="molecule type" value="Genomic_DNA"/>
</dbReference>
<gene>
    <name evidence="3" type="ORF">QWY28_10110</name>
</gene>
<comment type="caution">
    <text evidence="3">The sequence shown here is derived from an EMBL/GenBank/DDBJ whole genome shotgun (WGS) entry which is preliminary data.</text>
</comment>
<feature type="compositionally biased region" description="Low complexity" evidence="1">
    <location>
        <begin position="32"/>
        <end position="48"/>
    </location>
</feature>
<evidence type="ECO:0008006" key="5">
    <source>
        <dbReference type="Google" id="ProtNLM"/>
    </source>
</evidence>
<name>A0ABT8FF31_9ACTN</name>
<evidence type="ECO:0000313" key="4">
    <source>
        <dbReference type="Proteomes" id="UP001168620"/>
    </source>
</evidence>
<reference evidence="3" key="1">
    <citation type="submission" date="2023-06" db="EMBL/GenBank/DDBJ databases">
        <title>Draft genome sequence of Nocardioides sp. SOB77.</title>
        <authorList>
            <person name="Zhang G."/>
        </authorList>
    </citation>
    <scope>NUCLEOTIDE SEQUENCE</scope>
    <source>
        <strain evidence="3">SOB77</strain>
    </source>
</reference>
<sequence>MRRALAVPLASLASLALLAGCSGDGPEDTDDPGAAPASAGSPHGAADATATPGSSPTVASWNPCDDLDPAEVGRVLGEEVTEEDGEPGAMRCSYLPVADGGATLDVNYLWFDGSFEDAWDSIGTDIAGTVRDVDLPTADAARTVEQVTDDAVLVTGFVQTGGLIESVNALVLDPTQRDRLVRATREVLRLLSERAPERAAD</sequence>
<feature type="signal peptide" evidence="2">
    <location>
        <begin position="1"/>
        <end position="19"/>
    </location>
</feature>
<dbReference type="PROSITE" id="PS51257">
    <property type="entry name" value="PROKAR_LIPOPROTEIN"/>
    <property type="match status" value="1"/>
</dbReference>
<dbReference type="Proteomes" id="UP001168620">
    <property type="component" value="Unassembled WGS sequence"/>
</dbReference>
<evidence type="ECO:0000256" key="1">
    <source>
        <dbReference type="SAM" id="MobiDB-lite"/>
    </source>
</evidence>
<evidence type="ECO:0000256" key="2">
    <source>
        <dbReference type="SAM" id="SignalP"/>
    </source>
</evidence>
<proteinExistence type="predicted"/>
<evidence type="ECO:0000313" key="3">
    <source>
        <dbReference type="EMBL" id="MDN4173296.1"/>
    </source>
</evidence>
<feature type="region of interest" description="Disordered" evidence="1">
    <location>
        <begin position="23"/>
        <end position="58"/>
    </location>
</feature>
<feature type="chain" id="PRO_5045133730" description="DUF3558 domain-containing protein" evidence="2">
    <location>
        <begin position="20"/>
        <end position="201"/>
    </location>
</feature>
<protein>
    <recommendedName>
        <fullName evidence="5">DUF3558 domain-containing protein</fullName>
    </recommendedName>
</protein>